<keyword evidence="2" id="KW-1185">Reference proteome</keyword>
<dbReference type="EMBL" id="CABIJS010000410">
    <property type="protein sequence ID" value="VUZ50946.1"/>
    <property type="molecule type" value="Genomic_DNA"/>
</dbReference>
<dbReference type="AlphaFoldDB" id="A0A564YUU7"/>
<dbReference type="Gene3D" id="1.20.890.10">
    <property type="entry name" value="cAMP-dependent protein kinase regulatory subunit, dimerization-anchoring domain"/>
    <property type="match status" value="1"/>
</dbReference>
<evidence type="ECO:0000313" key="1">
    <source>
        <dbReference type="EMBL" id="VUZ50946.1"/>
    </source>
</evidence>
<organism evidence="1 2">
    <name type="scientific">Hymenolepis diminuta</name>
    <name type="common">Rat tapeworm</name>
    <dbReference type="NCBI Taxonomy" id="6216"/>
    <lineage>
        <taxon>Eukaryota</taxon>
        <taxon>Metazoa</taxon>
        <taxon>Spiralia</taxon>
        <taxon>Lophotrochozoa</taxon>
        <taxon>Platyhelminthes</taxon>
        <taxon>Cestoda</taxon>
        <taxon>Eucestoda</taxon>
        <taxon>Cyclophyllidea</taxon>
        <taxon>Hymenolepididae</taxon>
        <taxon>Hymenolepis</taxon>
    </lineage>
</organism>
<evidence type="ECO:0000313" key="2">
    <source>
        <dbReference type="Proteomes" id="UP000321570"/>
    </source>
</evidence>
<sequence>MDNSVKSFSPLNENPTLMIDKYMAKHGIERIFEKLVEKLVTVRPENPIDFMIQALNEI</sequence>
<proteinExistence type="predicted"/>
<dbReference type="Pfam" id="PF17819">
    <property type="entry name" value="Tex55"/>
    <property type="match status" value="1"/>
</dbReference>
<reference evidence="1 2" key="1">
    <citation type="submission" date="2019-07" db="EMBL/GenBank/DDBJ databases">
        <authorList>
            <person name="Jastrzebski P J."/>
            <person name="Paukszto L."/>
            <person name="Jastrzebski P J."/>
        </authorList>
    </citation>
    <scope>NUCLEOTIDE SEQUENCE [LARGE SCALE GENOMIC DNA]</scope>
    <source>
        <strain evidence="1 2">WMS-il1</strain>
    </source>
</reference>
<dbReference type="InterPro" id="IPR040760">
    <property type="entry name" value="Tex55"/>
</dbReference>
<gene>
    <name evidence="1" type="ORF">WMSIL1_LOCUS9789</name>
</gene>
<evidence type="ECO:0008006" key="3">
    <source>
        <dbReference type="Google" id="ProtNLM"/>
    </source>
</evidence>
<accession>A0A564YUU7</accession>
<dbReference type="CDD" id="cd22961">
    <property type="entry name" value="DD_TEX55-like"/>
    <property type="match status" value="1"/>
</dbReference>
<dbReference type="Proteomes" id="UP000321570">
    <property type="component" value="Unassembled WGS sequence"/>
</dbReference>
<dbReference type="SUPFAM" id="SSF47391">
    <property type="entry name" value="Dimerization-anchoring domain of cAMP-dependent PK regulatory subunit"/>
    <property type="match status" value="1"/>
</dbReference>
<name>A0A564YUU7_HYMDI</name>
<protein>
    <recommendedName>
        <fullName evidence="3">RIIa domain-containing protein</fullName>
    </recommendedName>
</protein>